<evidence type="ECO:0000256" key="1">
    <source>
        <dbReference type="ARBA" id="ARBA00004123"/>
    </source>
</evidence>
<dbReference type="PANTHER" id="PTHR28256:SF1">
    <property type="entry name" value="RIBONUCLEASES P_MRP PROTEIN SUBUNIT POP7"/>
    <property type="match status" value="1"/>
</dbReference>
<dbReference type="GO" id="GO:0034965">
    <property type="term" value="P:intronic box C/D snoRNA processing"/>
    <property type="evidence" value="ECO:0007669"/>
    <property type="project" value="TreeGrafter"/>
</dbReference>
<evidence type="ECO:0000313" key="4">
    <source>
        <dbReference type="EMBL" id="KAJ4153924.1"/>
    </source>
</evidence>
<dbReference type="Pfam" id="PF12328">
    <property type="entry name" value="Rpp20"/>
    <property type="match status" value="1"/>
</dbReference>
<evidence type="ECO:0000313" key="5">
    <source>
        <dbReference type="Proteomes" id="UP001144673"/>
    </source>
</evidence>
<dbReference type="GO" id="GO:0001682">
    <property type="term" value="P:tRNA 5'-leader removal"/>
    <property type="evidence" value="ECO:0007669"/>
    <property type="project" value="InterPro"/>
</dbReference>
<name>A0A9W8UKF8_AKAMU</name>
<proteinExistence type="predicted"/>
<dbReference type="AlphaFoldDB" id="A0A9W8UKF8"/>
<dbReference type="InterPro" id="IPR036882">
    <property type="entry name" value="Alba-like_dom_sf"/>
</dbReference>
<reference evidence="4" key="1">
    <citation type="journal article" date="2023" name="Access Microbiol">
        <title>De-novo genome assembly for Akanthomyces muscarius, a biocontrol agent of insect agricultural pests.</title>
        <authorList>
            <person name="Erdos Z."/>
            <person name="Studholme D.J."/>
            <person name="Raymond B."/>
            <person name="Sharma M."/>
        </authorList>
    </citation>
    <scope>NUCLEOTIDE SEQUENCE</scope>
    <source>
        <strain evidence="4">Ve6</strain>
    </source>
</reference>
<dbReference type="GO" id="GO:0000171">
    <property type="term" value="F:ribonuclease MRP activity"/>
    <property type="evidence" value="ECO:0007669"/>
    <property type="project" value="TreeGrafter"/>
</dbReference>
<dbReference type="InterPro" id="IPR014612">
    <property type="entry name" value="Pop7/Rpp20"/>
</dbReference>
<accession>A0A9W8UKF8</accession>
<comment type="caution">
    <text evidence="4">The sequence shown here is derived from an EMBL/GenBank/DDBJ whole genome shotgun (WGS) entry which is preliminary data.</text>
</comment>
<dbReference type="GO" id="GO:0000294">
    <property type="term" value="P:nuclear-transcribed mRNA catabolic process, RNase MRP-dependent"/>
    <property type="evidence" value="ECO:0007669"/>
    <property type="project" value="TreeGrafter"/>
</dbReference>
<dbReference type="GO" id="GO:0003723">
    <property type="term" value="F:RNA binding"/>
    <property type="evidence" value="ECO:0007669"/>
    <property type="project" value="TreeGrafter"/>
</dbReference>
<dbReference type="GO" id="GO:0000172">
    <property type="term" value="C:ribonuclease MRP complex"/>
    <property type="evidence" value="ECO:0007669"/>
    <property type="project" value="InterPro"/>
</dbReference>
<keyword evidence="3" id="KW-0539">Nucleus</keyword>
<dbReference type="RefSeq" id="XP_056054582.1">
    <property type="nucleotide sequence ID" value="XM_056197544.1"/>
</dbReference>
<organism evidence="4 5">
    <name type="scientific">Akanthomyces muscarius</name>
    <name type="common">Entomopathogenic fungus</name>
    <name type="synonym">Lecanicillium muscarium</name>
    <dbReference type="NCBI Taxonomy" id="2231603"/>
    <lineage>
        <taxon>Eukaryota</taxon>
        <taxon>Fungi</taxon>
        <taxon>Dikarya</taxon>
        <taxon>Ascomycota</taxon>
        <taxon>Pezizomycotina</taxon>
        <taxon>Sordariomycetes</taxon>
        <taxon>Hypocreomycetidae</taxon>
        <taxon>Hypocreales</taxon>
        <taxon>Cordycipitaceae</taxon>
        <taxon>Akanthomyces</taxon>
    </lineage>
</organism>
<dbReference type="KEGG" id="amus:LMH87_010390"/>
<keyword evidence="2" id="KW-0819">tRNA processing</keyword>
<dbReference type="EMBL" id="JAJHUN010000008">
    <property type="protein sequence ID" value="KAJ4153924.1"/>
    <property type="molecule type" value="Genomic_DNA"/>
</dbReference>
<gene>
    <name evidence="4" type="ORF">LMH87_010390</name>
</gene>
<protein>
    <submittedName>
        <fullName evidence="4">Uncharacterized protein</fullName>
    </submittedName>
</protein>
<evidence type="ECO:0000256" key="2">
    <source>
        <dbReference type="ARBA" id="ARBA00022694"/>
    </source>
</evidence>
<dbReference type="GO" id="GO:0004526">
    <property type="term" value="F:ribonuclease P activity"/>
    <property type="evidence" value="ECO:0007669"/>
    <property type="project" value="TreeGrafter"/>
</dbReference>
<comment type="subcellular location">
    <subcellularLocation>
        <location evidence="1">Nucleus</location>
    </subcellularLocation>
</comment>
<dbReference type="GO" id="GO:0006364">
    <property type="term" value="P:rRNA processing"/>
    <property type="evidence" value="ECO:0007669"/>
    <property type="project" value="TreeGrafter"/>
</dbReference>
<evidence type="ECO:0000256" key="3">
    <source>
        <dbReference type="ARBA" id="ARBA00023242"/>
    </source>
</evidence>
<dbReference type="GO" id="GO:0005655">
    <property type="term" value="C:nucleolar ribonuclease P complex"/>
    <property type="evidence" value="ECO:0007669"/>
    <property type="project" value="InterPro"/>
</dbReference>
<dbReference type="Gene3D" id="3.30.110.20">
    <property type="entry name" value="Alba-like domain"/>
    <property type="match status" value="1"/>
</dbReference>
<keyword evidence="5" id="KW-1185">Reference proteome</keyword>
<dbReference type="PANTHER" id="PTHR28256">
    <property type="entry name" value="RIBONUCLEASES P/MRP PROTEIN SUBUNIT POP7"/>
    <property type="match status" value="1"/>
</dbReference>
<dbReference type="InterPro" id="IPR020241">
    <property type="entry name" value="RNase_P/MRP_Pop7_fungi"/>
</dbReference>
<dbReference type="GeneID" id="80897549"/>
<sequence>MLTFFAVEQLFLYQSHSLQTICYQYFTEHVVGILRRNPLDLHSCLNYTLNRLQSCSLGRSGIMASNEAATWQRRKTIGSATKLNPIPKGSALHKRPLIRRSLPASSKDRIIYVSSSTPFMSAVKRVRKQLDRSLKSGGSSQAARKNASLHARIESLQRDVERGASSARSANDEYGATVTLVGTGKAVEKTLSLASWFEQQAGCRVAVKTGTVATVDDVVSAVGEPAMEAAEQGEDDENRLRRLSCLEVVVSLK</sequence>
<dbReference type="Proteomes" id="UP001144673">
    <property type="component" value="Chromosome 5"/>
</dbReference>